<evidence type="ECO:0000256" key="5">
    <source>
        <dbReference type="ARBA" id="ARBA00023136"/>
    </source>
</evidence>
<comment type="subcellular location">
    <subcellularLocation>
        <location evidence="1">Cell membrane</location>
        <topology evidence="1">Multi-pass membrane protein</topology>
    </subcellularLocation>
</comment>
<proteinExistence type="predicted"/>
<reference evidence="8" key="1">
    <citation type="submission" date="2017-09" db="EMBL/GenBank/DDBJ databases">
        <authorList>
            <person name="Feng G."/>
            <person name="Zhu H."/>
        </authorList>
    </citation>
    <scope>NUCLEOTIDE SEQUENCE [LARGE SCALE GENOMIC DNA]</scope>
    <source>
        <strain evidence="8">1PNM-20</strain>
    </source>
</reference>
<organism evidence="7 8">
    <name type="scientific">Sphingomonas lenta</name>
    <dbReference type="NCBI Taxonomy" id="1141887"/>
    <lineage>
        <taxon>Bacteria</taxon>
        <taxon>Pseudomonadati</taxon>
        <taxon>Pseudomonadota</taxon>
        <taxon>Alphaproteobacteria</taxon>
        <taxon>Sphingomonadales</taxon>
        <taxon>Sphingomonadaceae</taxon>
        <taxon>Sphingomonas</taxon>
    </lineage>
</organism>
<keyword evidence="2" id="KW-1003">Cell membrane</keyword>
<accession>A0A2A2SCU1</accession>
<dbReference type="PANTHER" id="PTHR30086:SF20">
    <property type="entry name" value="ARGININE EXPORTER PROTEIN ARGO-RELATED"/>
    <property type="match status" value="1"/>
</dbReference>
<dbReference type="Proteomes" id="UP000218151">
    <property type="component" value="Unassembled WGS sequence"/>
</dbReference>
<feature type="transmembrane region" description="Helical" evidence="6">
    <location>
        <begin position="111"/>
        <end position="138"/>
    </location>
</feature>
<evidence type="ECO:0000256" key="6">
    <source>
        <dbReference type="SAM" id="Phobius"/>
    </source>
</evidence>
<dbReference type="EMBL" id="NSLI01000004">
    <property type="protein sequence ID" value="PAX07069.1"/>
    <property type="molecule type" value="Genomic_DNA"/>
</dbReference>
<comment type="caution">
    <text evidence="7">The sequence shown here is derived from an EMBL/GenBank/DDBJ whole genome shotgun (WGS) entry which is preliminary data.</text>
</comment>
<feature type="transmembrane region" description="Helical" evidence="6">
    <location>
        <begin position="39"/>
        <end position="63"/>
    </location>
</feature>
<dbReference type="GO" id="GO:0005886">
    <property type="term" value="C:plasma membrane"/>
    <property type="evidence" value="ECO:0007669"/>
    <property type="project" value="UniProtKB-SubCell"/>
</dbReference>
<keyword evidence="3 6" id="KW-0812">Transmembrane</keyword>
<dbReference type="OrthoDB" id="9804822at2"/>
<dbReference type="PIRSF" id="PIRSF006324">
    <property type="entry name" value="LeuE"/>
    <property type="match status" value="1"/>
</dbReference>
<protein>
    <submittedName>
        <fullName evidence="7">Lysine transporter LysE</fullName>
    </submittedName>
</protein>
<keyword evidence="8" id="KW-1185">Reference proteome</keyword>
<dbReference type="PANTHER" id="PTHR30086">
    <property type="entry name" value="ARGININE EXPORTER PROTEIN ARGO"/>
    <property type="match status" value="1"/>
</dbReference>
<evidence type="ECO:0000256" key="1">
    <source>
        <dbReference type="ARBA" id="ARBA00004651"/>
    </source>
</evidence>
<evidence type="ECO:0000256" key="2">
    <source>
        <dbReference type="ARBA" id="ARBA00022475"/>
    </source>
</evidence>
<feature type="transmembrane region" description="Helical" evidence="6">
    <location>
        <begin position="69"/>
        <end position="91"/>
    </location>
</feature>
<dbReference type="InterPro" id="IPR001123">
    <property type="entry name" value="LeuE-type"/>
</dbReference>
<feature type="transmembrane region" description="Helical" evidence="6">
    <location>
        <begin position="144"/>
        <end position="169"/>
    </location>
</feature>
<name>A0A2A2SCU1_9SPHN</name>
<dbReference type="AlphaFoldDB" id="A0A2A2SCU1"/>
<keyword evidence="5 6" id="KW-0472">Membrane</keyword>
<evidence type="ECO:0000313" key="8">
    <source>
        <dbReference type="Proteomes" id="UP000218151"/>
    </source>
</evidence>
<evidence type="ECO:0000313" key="7">
    <source>
        <dbReference type="EMBL" id="PAX07069.1"/>
    </source>
</evidence>
<sequence>MNLELWLAFAAASFVMGVIPGPGVATIIGFAFGSGRRVALAEVGGMAVGNALAISLSLAGAGAVLASSALAFTILKWAGAVYLVAIGLLAIRRSGAERATSPSARPVTPRLAFLSTVAVGVFHPKTILFFVAFAAQFVSPDAPYLPQAAILVATFTIVAAATDTAYALLASRASGLFERPHLRRWTARAGGGALVAAGVATAAIRR</sequence>
<evidence type="ECO:0000256" key="3">
    <source>
        <dbReference type="ARBA" id="ARBA00022692"/>
    </source>
</evidence>
<dbReference type="RefSeq" id="WP_095998893.1">
    <property type="nucleotide sequence ID" value="NZ_NSLI01000004.1"/>
</dbReference>
<gene>
    <name evidence="7" type="ORF">CKY28_13545</name>
</gene>
<feature type="transmembrane region" description="Helical" evidence="6">
    <location>
        <begin position="6"/>
        <end position="32"/>
    </location>
</feature>
<dbReference type="GO" id="GO:0015171">
    <property type="term" value="F:amino acid transmembrane transporter activity"/>
    <property type="evidence" value="ECO:0007669"/>
    <property type="project" value="TreeGrafter"/>
</dbReference>
<keyword evidence="4 6" id="KW-1133">Transmembrane helix</keyword>
<evidence type="ECO:0000256" key="4">
    <source>
        <dbReference type="ARBA" id="ARBA00022989"/>
    </source>
</evidence>
<dbReference type="Pfam" id="PF01810">
    <property type="entry name" value="LysE"/>
    <property type="match status" value="1"/>
</dbReference>